<dbReference type="RefSeq" id="XP_014025380.2">
    <property type="nucleotide sequence ID" value="XM_014169905.2"/>
</dbReference>
<dbReference type="PaxDb" id="8030-ENSSSAP00000059080"/>
<dbReference type="KEGG" id="sasa:106584511"/>
<feature type="transmembrane region" description="Helical" evidence="12">
    <location>
        <begin position="465"/>
        <end position="484"/>
    </location>
</feature>
<dbReference type="CDD" id="cd15308">
    <property type="entry name" value="7tmA_D4_dopamine_R"/>
    <property type="match status" value="1"/>
</dbReference>
<keyword evidence="2" id="KW-1003">Cell membrane</keyword>
<dbReference type="GO" id="GO:0014059">
    <property type="term" value="P:regulation of dopamine secretion"/>
    <property type="evidence" value="ECO:0007669"/>
    <property type="project" value="TreeGrafter"/>
</dbReference>
<dbReference type="PRINTS" id="PR00569">
    <property type="entry name" value="DOPAMINED4R"/>
</dbReference>
<dbReference type="GO" id="GO:0004930">
    <property type="term" value="F:G protein-coupled receptor activity"/>
    <property type="evidence" value="ECO:0007669"/>
    <property type="project" value="UniProtKB-KW"/>
</dbReference>
<gene>
    <name evidence="15" type="primary">LOC106584511</name>
</gene>
<dbReference type="Proteomes" id="UP001652741">
    <property type="component" value="Chromosome ssa23"/>
</dbReference>
<dbReference type="Pfam" id="PF00001">
    <property type="entry name" value="7tm_1"/>
    <property type="match status" value="2"/>
</dbReference>
<dbReference type="InterPro" id="IPR000276">
    <property type="entry name" value="GPCR_Rhodpsn"/>
</dbReference>
<dbReference type="InterPro" id="IPR017452">
    <property type="entry name" value="GPCR_Rhodpsn_7TM"/>
</dbReference>
<feature type="transmembrane region" description="Helical" evidence="12">
    <location>
        <begin position="265"/>
        <end position="285"/>
    </location>
</feature>
<feature type="region of interest" description="Disordered" evidence="11">
    <location>
        <begin position="355"/>
        <end position="385"/>
    </location>
</feature>
<keyword evidence="8 10" id="KW-0675">Receptor</keyword>
<dbReference type="PROSITE" id="PS50262">
    <property type="entry name" value="G_PROTEIN_RECEP_F1_2"/>
    <property type="match status" value="1"/>
</dbReference>
<dbReference type="SUPFAM" id="SSF81321">
    <property type="entry name" value="Family A G protein-coupled receptor-like"/>
    <property type="match status" value="1"/>
</dbReference>
<dbReference type="PANTHER" id="PTHR24248">
    <property type="entry name" value="ADRENERGIC RECEPTOR-RELATED G-PROTEIN COUPLED RECEPTOR"/>
    <property type="match status" value="1"/>
</dbReference>
<organism evidence="14 15">
    <name type="scientific">Salmo salar</name>
    <name type="common">Atlantic salmon</name>
    <dbReference type="NCBI Taxonomy" id="8030"/>
    <lineage>
        <taxon>Eukaryota</taxon>
        <taxon>Metazoa</taxon>
        <taxon>Chordata</taxon>
        <taxon>Craniata</taxon>
        <taxon>Vertebrata</taxon>
        <taxon>Euteleostomi</taxon>
        <taxon>Actinopterygii</taxon>
        <taxon>Neopterygii</taxon>
        <taxon>Teleostei</taxon>
        <taxon>Protacanthopterygii</taxon>
        <taxon>Salmoniformes</taxon>
        <taxon>Salmonidae</taxon>
        <taxon>Salmoninae</taxon>
        <taxon>Salmo</taxon>
    </lineage>
</organism>
<proteinExistence type="inferred from homology"/>
<evidence type="ECO:0000256" key="8">
    <source>
        <dbReference type="ARBA" id="ARBA00023170"/>
    </source>
</evidence>
<reference evidence="15" key="1">
    <citation type="submission" date="2025-08" db="UniProtKB">
        <authorList>
            <consortium name="RefSeq"/>
        </authorList>
    </citation>
    <scope>IDENTIFICATION</scope>
</reference>
<dbReference type="GO" id="GO:0007195">
    <property type="term" value="P:adenylate cyclase-inhibiting dopamine receptor signaling pathway"/>
    <property type="evidence" value="ECO:0007669"/>
    <property type="project" value="InterPro"/>
</dbReference>
<dbReference type="PANTHER" id="PTHR24248:SF143">
    <property type="entry name" value="D(4) DOPAMINE RECEPTOR"/>
    <property type="match status" value="1"/>
</dbReference>
<keyword evidence="14" id="KW-1185">Reference proteome</keyword>
<comment type="similarity">
    <text evidence="10">Belongs to the G-protein coupled receptor 1 family.</text>
</comment>
<dbReference type="GO" id="GO:0043266">
    <property type="term" value="P:regulation of potassium ion transport"/>
    <property type="evidence" value="ECO:0007669"/>
    <property type="project" value="TreeGrafter"/>
</dbReference>
<dbReference type="PRINTS" id="PR00237">
    <property type="entry name" value="GPCRRHODOPSN"/>
</dbReference>
<evidence type="ECO:0000256" key="6">
    <source>
        <dbReference type="ARBA" id="ARBA00023136"/>
    </source>
</evidence>
<dbReference type="InterPro" id="IPR000929">
    <property type="entry name" value="Dopamine_rcpt"/>
</dbReference>
<feature type="domain" description="G-protein coupled receptors family 1 profile" evidence="13">
    <location>
        <begin position="124"/>
        <end position="481"/>
    </location>
</feature>
<evidence type="ECO:0000256" key="11">
    <source>
        <dbReference type="SAM" id="MobiDB-lite"/>
    </source>
</evidence>
<keyword evidence="6 12" id="KW-0472">Membrane</keyword>
<feature type="transmembrane region" description="Helical" evidence="12">
    <location>
        <begin position="110"/>
        <end position="133"/>
    </location>
</feature>
<keyword evidence="3 10" id="KW-0812">Transmembrane</keyword>
<sequence length="503" mass="57381">MIQDNKASQQFSGMKTSTWQNKPIQHTCLKRCLHENPFHDCRFRSDRPSQSGFFFFFYLLEERERGSFSVRERLSAEMPGNLTVSNNTVLVLGAEINTAQTRDTDYNFPALILGIFLIVVIICGNLLVCLSVYREKALKTTTNYFIVSLAVADLMLAVLVLPLFIYVEFQDGLWSLNMHICDGLMTMDVMLCTASIFNLCAISIDRFIAVSIPLNYNRKHVDQRQIFLLSATWILALAVASPVMFGIQNVAQRDTTECKLEDDNYVVYSSVCSFFIPCPIMLLLYCGMFRGLRRWEEARKAKLRSSIQACRKFQEAAASLPPLASLPPPLPPVIKRNELTDMKRELKDINLEELDPYPLESPDGPYNNSSPDTPDFPYDSSTTPEYKDGPVPTVVAYCNIKHNLHPTPDSHKKKRAKINCRERKAMKVLPVVVGVFLFCWTPFFVVHTMRALCATCFIPPALMSIVTWLGYVNSALNPIIYTVFNTEFRNYFKKFIHSCCTYR</sequence>
<protein>
    <submittedName>
        <fullName evidence="15">D(4) dopamine receptor</fullName>
    </submittedName>
</protein>
<evidence type="ECO:0000256" key="5">
    <source>
        <dbReference type="ARBA" id="ARBA00023040"/>
    </source>
</evidence>
<dbReference type="Gene3D" id="1.20.1070.10">
    <property type="entry name" value="Rhodopsin 7-helix transmembrane proteins"/>
    <property type="match status" value="2"/>
</dbReference>
<name>A0A1S3PCM6_SALSA</name>
<feature type="transmembrane region" description="Helical" evidence="12">
    <location>
        <begin position="226"/>
        <end position="245"/>
    </location>
</feature>
<feature type="transmembrane region" description="Helical" evidence="12">
    <location>
        <begin position="425"/>
        <end position="445"/>
    </location>
</feature>
<evidence type="ECO:0000256" key="10">
    <source>
        <dbReference type="RuleBase" id="RU000688"/>
    </source>
</evidence>
<evidence type="ECO:0000256" key="1">
    <source>
        <dbReference type="ARBA" id="ARBA00004651"/>
    </source>
</evidence>
<evidence type="ECO:0000259" key="13">
    <source>
        <dbReference type="PROSITE" id="PS50262"/>
    </source>
</evidence>
<dbReference type="PROSITE" id="PS00237">
    <property type="entry name" value="G_PROTEIN_RECEP_F1_1"/>
    <property type="match status" value="1"/>
</dbReference>
<evidence type="ECO:0000256" key="3">
    <source>
        <dbReference type="ARBA" id="ARBA00022692"/>
    </source>
</evidence>
<feature type="transmembrane region" description="Helical" evidence="12">
    <location>
        <begin position="187"/>
        <end position="214"/>
    </location>
</feature>
<evidence type="ECO:0000313" key="14">
    <source>
        <dbReference type="Proteomes" id="UP001652741"/>
    </source>
</evidence>
<dbReference type="GO" id="GO:0051967">
    <property type="term" value="P:negative regulation of synaptic transmission, glutamatergic"/>
    <property type="evidence" value="ECO:0007669"/>
    <property type="project" value="TreeGrafter"/>
</dbReference>
<dbReference type="GO" id="GO:0071875">
    <property type="term" value="P:adrenergic receptor signaling pathway"/>
    <property type="evidence" value="ECO:0007669"/>
    <property type="project" value="UniProtKB-ARBA"/>
</dbReference>
<dbReference type="SMART" id="SM01381">
    <property type="entry name" value="7TM_GPCR_Srsx"/>
    <property type="match status" value="1"/>
</dbReference>
<keyword evidence="7" id="KW-1015">Disulfide bond</keyword>
<dbReference type="GeneID" id="106584511"/>
<dbReference type="GO" id="GO:0005886">
    <property type="term" value="C:plasma membrane"/>
    <property type="evidence" value="ECO:0007669"/>
    <property type="project" value="UniProtKB-SubCell"/>
</dbReference>
<keyword evidence="9 10" id="KW-0807">Transducer</keyword>
<keyword evidence="5 10" id="KW-0297">G-protein coupled receptor</keyword>
<keyword evidence="4 12" id="KW-1133">Transmembrane helix</keyword>
<evidence type="ECO:0000313" key="15">
    <source>
        <dbReference type="RefSeq" id="XP_014025380.2"/>
    </source>
</evidence>
<evidence type="ECO:0000256" key="9">
    <source>
        <dbReference type="ARBA" id="ARBA00023224"/>
    </source>
</evidence>
<dbReference type="Bgee" id="ENSSSAG00000055298">
    <property type="expression patterns" value="Expressed in camera-type eye and 2 other cell types or tissues"/>
</dbReference>
<evidence type="ECO:0000256" key="12">
    <source>
        <dbReference type="SAM" id="Phobius"/>
    </source>
</evidence>
<evidence type="ECO:0000256" key="4">
    <source>
        <dbReference type="ARBA" id="ARBA00022989"/>
    </source>
</evidence>
<dbReference type="InterPro" id="IPR002185">
    <property type="entry name" value="Dopamine_D4_rcpt"/>
</dbReference>
<dbReference type="PRINTS" id="PR00242">
    <property type="entry name" value="DOPAMINER"/>
</dbReference>
<evidence type="ECO:0000256" key="2">
    <source>
        <dbReference type="ARBA" id="ARBA00022475"/>
    </source>
</evidence>
<comment type="subcellular location">
    <subcellularLocation>
        <location evidence="1">Cell membrane</location>
        <topology evidence="1">Multi-pass membrane protein</topology>
    </subcellularLocation>
</comment>
<dbReference type="GO" id="GO:0001591">
    <property type="term" value="F:dopamine neurotransmitter receptor activity, coupled via Gi/Go"/>
    <property type="evidence" value="ECO:0007669"/>
    <property type="project" value="TreeGrafter"/>
</dbReference>
<dbReference type="GO" id="GO:0051481">
    <property type="term" value="P:negative regulation of cytosolic calcium ion concentration"/>
    <property type="evidence" value="ECO:0007669"/>
    <property type="project" value="TreeGrafter"/>
</dbReference>
<evidence type="ECO:0000256" key="7">
    <source>
        <dbReference type="ARBA" id="ARBA00023157"/>
    </source>
</evidence>
<dbReference type="GO" id="GO:0045202">
    <property type="term" value="C:synapse"/>
    <property type="evidence" value="ECO:0007669"/>
    <property type="project" value="GOC"/>
</dbReference>
<dbReference type="STRING" id="8030.ENSSSAP00000059080"/>
<accession>A0A1S3PCM6</accession>
<feature type="transmembrane region" description="Helical" evidence="12">
    <location>
        <begin position="145"/>
        <end position="167"/>
    </location>
</feature>
<dbReference type="GO" id="GO:0060158">
    <property type="term" value="P:phospholipase C-activating dopamine receptor signaling pathway"/>
    <property type="evidence" value="ECO:0007669"/>
    <property type="project" value="TreeGrafter"/>
</dbReference>
<dbReference type="AlphaFoldDB" id="A0A1S3PCM6"/>